<accession>A0A0L7LUD4</accession>
<dbReference type="EMBL" id="JTDY01000078">
    <property type="protein sequence ID" value="KOB78994.1"/>
    <property type="molecule type" value="Genomic_DNA"/>
</dbReference>
<dbReference type="Pfam" id="PF00047">
    <property type="entry name" value="ig"/>
    <property type="match status" value="1"/>
</dbReference>
<evidence type="ECO:0000259" key="1">
    <source>
        <dbReference type="PROSITE" id="PS50835"/>
    </source>
</evidence>
<dbReference type="SUPFAM" id="SSF48726">
    <property type="entry name" value="Immunoglobulin"/>
    <property type="match status" value="1"/>
</dbReference>
<dbReference type="PANTHER" id="PTHR23279">
    <property type="entry name" value="DEFECTIVE PROBOSCIS EXTENSION RESPONSE DPR -RELATED"/>
    <property type="match status" value="1"/>
</dbReference>
<dbReference type="InterPro" id="IPR036179">
    <property type="entry name" value="Ig-like_dom_sf"/>
</dbReference>
<dbReference type="Proteomes" id="UP000037510">
    <property type="component" value="Unassembled WGS sequence"/>
</dbReference>
<dbReference type="PANTHER" id="PTHR23279:SF41">
    <property type="entry name" value="DEFECTIVE PROBOSCIS EXTENSION RESPONSE 4-RELATED"/>
    <property type="match status" value="1"/>
</dbReference>
<dbReference type="AlphaFoldDB" id="A0A0L7LUD4"/>
<dbReference type="PROSITE" id="PS50835">
    <property type="entry name" value="IG_LIKE"/>
    <property type="match status" value="1"/>
</dbReference>
<name>A0A0L7LUD4_OPEBR</name>
<dbReference type="InterPro" id="IPR037448">
    <property type="entry name" value="Zig-8"/>
</dbReference>
<organism evidence="2 3">
    <name type="scientific">Operophtera brumata</name>
    <name type="common">Winter moth</name>
    <name type="synonym">Phalaena brumata</name>
    <dbReference type="NCBI Taxonomy" id="104452"/>
    <lineage>
        <taxon>Eukaryota</taxon>
        <taxon>Metazoa</taxon>
        <taxon>Ecdysozoa</taxon>
        <taxon>Arthropoda</taxon>
        <taxon>Hexapoda</taxon>
        <taxon>Insecta</taxon>
        <taxon>Pterygota</taxon>
        <taxon>Neoptera</taxon>
        <taxon>Endopterygota</taxon>
        <taxon>Lepidoptera</taxon>
        <taxon>Glossata</taxon>
        <taxon>Ditrysia</taxon>
        <taxon>Geometroidea</taxon>
        <taxon>Geometridae</taxon>
        <taxon>Larentiinae</taxon>
        <taxon>Operophtera</taxon>
    </lineage>
</organism>
<evidence type="ECO:0000313" key="2">
    <source>
        <dbReference type="EMBL" id="KOB78994.1"/>
    </source>
</evidence>
<gene>
    <name evidence="2" type="ORF">OBRU01_01343</name>
</gene>
<proteinExistence type="predicted"/>
<dbReference type="InterPro" id="IPR013151">
    <property type="entry name" value="Immunoglobulin_dom"/>
</dbReference>
<reference evidence="2 3" key="1">
    <citation type="journal article" date="2015" name="Genome Biol. Evol.">
        <title>The genome of winter moth (Operophtera brumata) provides a genomic perspective on sexual dimorphism and phenology.</title>
        <authorList>
            <person name="Derks M.F."/>
            <person name="Smit S."/>
            <person name="Salis L."/>
            <person name="Schijlen E."/>
            <person name="Bossers A."/>
            <person name="Mateman C."/>
            <person name="Pijl A.S."/>
            <person name="de Ridder D."/>
            <person name="Groenen M.A."/>
            <person name="Visser M.E."/>
            <person name="Megens H.J."/>
        </authorList>
    </citation>
    <scope>NUCLEOTIDE SEQUENCE [LARGE SCALE GENOMIC DNA]</scope>
    <source>
        <strain evidence="2">WM2013NL</strain>
        <tissue evidence="2">Head and thorax</tissue>
    </source>
</reference>
<comment type="caution">
    <text evidence="2">The sequence shown here is derived from an EMBL/GenBank/DDBJ whole genome shotgun (WGS) entry which is preliminary data.</text>
</comment>
<dbReference type="Gene3D" id="2.60.40.10">
    <property type="entry name" value="Immunoglobulins"/>
    <property type="match status" value="1"/>
</dbReference>
<dbReference type="InterPro" id="IPR007110">
    <property type="entry name" value="Ig-like_dom"/>
</dbReference>
<dbReference type="GO" id="GO:0050808">
    <property type="term" value="P:synapse organization"/>
    <property type="evidence" value="ECO:0007669"/>
    <property type="project" value="TreeGrafter"/>
</dbReference>
<dbReference type="CDD" id="cd00096">
    <property type="entry name" value="Ig"/>
    <property type="match status" value="1"/>
</dbReference>
<keyword evidence="3" id="KW-1185">Reference proteome</keyword>
<feature type="domain" description="Ig-like" evidence="1">
    <location>
        <begin position="1"/>
        <end position="65"/>
    </location>
</feature>
<dbReference type="InterPro" id="IPR013783">
    <property type="entry name" value="Ig-like_fold"/>
</dbReference>
<evidence type="ECO:0000313" key="3">
    <source>
        <dbReference type="Proteomes" id="UP000037510"/>
    </source>
</evidence>
<sequence length="147" mass="16489">MAGFIYWYRGTNVVNYAQRGGISVETEQRTRTSRLLIARASPRDSGNYTCAPSSSAQPHESADCTSFAVGLGKLHLRAEQLRAAQPHESADCTSFAVRLGKLHLRAEQLRYTLKRLYLKQCYVKRGEISVNTEQRNRTSQLIARASP</sequence>
<dbReference type="GO" id="GO:0032589">
    <property type="term" value="C:neuron projection membrane"/>
    <property type="evidence" value="ECO:0007669"/>
    <property type="project" value="TreeGrafter"/>
</dbReference>
<protein>
    <submittedName>
        <fullName evidence="2">Defective proboscis extension response</fullName>
    </submittedName>
</protein>
<dbReference type="STRING" id="104452.A0A0L7LUD4"/>